<protein>
    <submittedName>
        <fullName evidence="1">Uncharacterized protein</fullName>
    </submittedName>
</protein>
<dbReference type="AlphaFoldDB" id="A0A2I2MAB6"/>
<dbReference type="EMBL" id="OENE01000035">
    <property type="protein sequence ID" value="SOU89493.1"/>
    <property type="molecule type" value="Genomic_DNA"/>
</dbReference>
<dbReference type="RefSeq" id="WP_172505732.1">
    <property type="nucleotide sequence ID" value="NZ_OENE01000035.1"/>
</dbReference>
<evidence type="ECO:0000313" key="1">
    <source>
        <dbReference type="EMBL" id="SOU89493.1"/>
    </source>
</evidence>
<name>A0A2I2MAB6_9FLAO</name>
<accession>A0A2I2MAB6</accession>
<proteinExistence type="predicted"/>
<organism evidence="1 2">
    <name type="scientific">Tenacibaculum finnmarkense genomovar ulcerans</name>
    <dbReference type="NCBI Taxonomy" id="2781388"/>
    <lineage>
        <taxon>Bacteria</taxon>
        <taxon>Pseudomonadati</taxon>
        <taxon>Bacteroidota</taxon>
        <taxon>Flavobacteriia</taxon>
        <taxon>Flavobacteriales</taxon>
        <taxon>Flavobacteriaceae</taxon>
        <taxon>Tenacibaculum</taxon>
        <taxon>Tenacibaculum finnmarkense</taxon>
    </lineage>
</organism>
<reference evidence="1 2" key="1">
    <citation type="submission" date="2017-11" db="EMBL/GenBank/DDBJ databases">
        <authorList>
            <person name="Duchaud E."/>
        </authorList>
    </citation>
    <scope>NUCLEOTIDE SEQUENCE [LARGE SCALE GENOMIC DNA]</scope>
    <source>
        <strain evidence="1 2">TNO010</strain>
    </source>
</reference>
<evidence type="ECO:0000313" key="2">
    <source>
        <dbReference type="Proteomes" id="UP000490060"/>
    </source>
</evidence>
<gene>
    <name evidence="1" type="ORF">TNO010_400068</name>
</gene>
<dbReference type="Proteomes" id="UP000490060">
    <property type="component" value="Unassembled WGS sequence"/>
</dbReference>
<sequence>MSNNIDYKAIKKAERKIGRTASKMIESRITQQLRSYGLIDTHELEESVKTRPVMGELRLFRISTKMERHGYILQQGISSKRTGHTRHNEKSKLFYTVKEHRMMMQGKSFITEGIEDSGAFQYLFDEIGKLRMKEIPVIFNGANIDLN</sequence>